<gene>
    <name evidence="1" type="ORF">AAFF_G00067870</name>
</gene>
<organism evidence="1 2">
    <name type="scientific">Aldrovandia affinis</name>
    <dbReference type="NCBI Taxonomy" id="143900"/>
    <lineage>
        <taxon>Eukaryota</taxon>
        <taxon>Metazoa</taxon>
        <taxon>Chordata</taxon>
        <taxon>Craniata</taxon>
        <taxon>Vertebrata</taxon>
        <taxon>Euteleostomi</taxon>
        <taxon>Actinopterygii</taxon>
        <taxon>Neopterygii</taxon>
        <taxon>Teleostei</taxon>
        <taxon>Notacanthiformes</taxon>
        <taxon>Halosauridae</taxon>
        <taxon>Aldrovandia</taxon>
    </lineage>
</organism>
<name>A0AAD7WEK8_9TELE</name>
<keyword evidence="2" id="KW-1185">Reference proteome</keyword>
<evidence type="ECO:0000313" key="2">
    <source>
        <dbReference type="Proteomes" id="UP001221898"/>
    </source>
</evidence>
<accession>A0AAD7WEK8</accession>
<dbReference type="AlphaFoldDB" id="A0AAD7WEK8"/>
<sequence>MAQLLNSNMRRVVQRSDFTSGSQLSLRERSECHRGEELRSVRTSGKLAGLRHACCLLVYRERTRLDI</sequence>
<protein>
    <submittedName>
        <fullName evidence="1">Uncharacterized protein</fullName>
    </submittedName>
</protein>
<proteinExistence type="predicted"/>
<comment type="caution">
    <text evidence="1">The sequence shown here is derived from an EMBL/GenBank/DDBJ whole genome shotgun (WGS) entry which is preliminary data.</text>
</comment>
<evidence type="ECO:0000313" key="1">
    <source>
        <dbReference type="EMBL" id="KAJ8393104.1"/>
    </source>
</evidence>
<reference evidence="1" key="1">
    <citation type="journal article" date="2023" name="Science">
        <title>Genome structures resolve the early diversification of teleost fishes.</title>
        <authorList>
            <person name="Parey E."/>
            <person name="Louis A."/>
            <person name="Montfort J."/>
            <person name="Bouchez O."/>
            <person name="Roques C."/>
            <person name="Iampietro C."/>
            <person name="Lluch J."/>
            <person name="Castinel A."/>
            <person name="Donnadieu C."/>
            <person name="Desvignes T."/>
            <person name="Floi Bucao C."/>
            <person name="Jouanno E."/>
            <person name="Wen M."/>
            <person name="Mejri S."/>
            <person name="Dirks R."/>
            <person name="Jansen H."/>
            <person name="Henkel C."/>
            <person name="Chen W.J."/>
            <person name="Zahm M."/>
            <person name="Cabau C."/>
            <person name="Klopp C."/>
            <person name="Thompson A.W."/>
            <person name="Robinson-Rechavi M."/>
            <person name="Braasch I."/>
            <person name="Lecointre G."/>
            <person name="Bobe J."/>
            <person name="Postlethwait J.H."/>
            <person name="Berthelot C."/>
            <person name="Roest Crollius H."/>
            <person name="Guiguen Y."/>
        </authorList>
    </citation>
    <scope>NUCLEOTIDE SEQUENCE</scope>
    <source>
        <strain evidence="1">NC1722</strain>
    </source>
</reference>
<dbReference type="Proteomes" id="UP001221898">
    <property type="component" value="Unassembled WGS sequence"/>
</dbReference>
<dbReference type="EMBL" id="JAINUG010000140">
    <property type="protein sequence ID" value="KAJ8393104.1"/>
    <property type="molecule type" value="Genomic_DNA"/>
</dbReference>